<evidence type="ECO:0000256" key="2">
    <source>
        <dbReference type="ARBA" id="ARBA00022475"/>
    </source>
</evidence>
<evidence type="ECO:0000256" key="8">
    <source>
        <dbReference type="ARBA" id="ARBA00023136"/>
    </source>
</evidence>
<dbReference type="PANTHER" id="PTHR42781:SF4">
    <property type="entry name" value="SPERMIDINE_PUTRESCINE IMPORT ATP-BINDING PROTEIN POTA"/>
    <property type="match status" value="1"/>
</dbReference>
<protein>
    <submittedName>
        <fullName evidence="10">ABC transporter ATP-binding protein</fullName>
    </submittedName>
</protein>
<dbReference type="Proteomes" id="UP001629744">
    <property type="component" value="Unassembled WGS sequence"/>
</dbReference>
<sequence>MRSETGSTSPAVEAVGMTRRYPKSDRAAVREVSFTVSSGEVLALVGPSGCGKSTTLRMIAGLEPLDGGSLALDGVDATTTRPEDRRIGWVPQSYGLFPHMSVADNVGYGLAARRVSKADRRDMVREALRLARVSELADRSPRQLSGGQRQRVALARAFATNPRVLLLDEPLAALDPQLRDELRTELATILRASGRATILVTHDQQEALSLADHIAVLRDGRLEQCGPAEELWRRPVNAFVAAFLGRATMLRGEVTSSGCVRVADEWDLPLDVLDGPVLAPGQGCEVVLRPKAFDRAPATGGLPLRVRQCEYLGDTVRLHGSIGRSEIGLTVELPADVPVTDWVGLAPRPGAISVNPTAREKVPA</sequence>
<dbReference type="SUPFAM" id="SSF50331">
    <property type="entry name" value="MOP-like"/>
    <property type="match status" value="1"/>
</dbReference>
<organism evidence="10 11">
    <name type="scientific">Prescottella soli</name>
    <dbReference type="NCBI Taxonomy" id="1543852"/>
    <lineage>
        <taxon>Bacteria</taxon>
        <taxon>Bacillati</taxon>
        <taxon>Actinomycetota</taxon>
        <taxon>Actinomycetes</taxon>
        <taxon>Mycobacteriales</taxon>
        <taxon>Nocardiaceae</taxon>
        <taxon>Prescottella</taxon>
    </lineage>
</organism>
<keyword evidence="5 10" id="KW-0067">ATP-binding</keyword>
<keyword evidence="3" id="KW-0410">Iron transport</keyword>
<feature type="domain" description="ABC transporter" evidence="9">
    <location>
        <begin position="12"/>
        <end position="244"/>
    </location>
</feature>
<comment type="caution">
    <text evidence="10">The sequence shown here is derived from an EMBL/GenBank/DDBJ whole genome shotgun (WGS) entry which is preliminary data.</text>
</comment>
<keyword evidence="1" id="KW-0813">Transport</keyword>
<dbReference type="PROSITE" id="PS00211">
    <property type="entry name" value="ABC_TRANSPORTER_1"/>
    <property type="match status" value="1"/>
</dbReference>
<keyword evidence="2" id="KW-1003">Cell membrane</keyword>
<evidence type="ECO:0000313" key="10">
    <source>
        <dbReference type="EMBL" id="MFM1729108.1"/>
    </source>
</evidence>
<evidence type="ECO:0000256" key="5">
    <source>
        <dbReference type="ARBA" id="ARBA00022840"/>
    </source>
</evidence>
<dbReference type="EMBL" id="JBDLNU010000003">
    <property type="protein sequence ID" value="MFM1729108.1"/>
    <property type="molecule type" value="Genomic_DNA"/>
</dbReference>
<evidence type="ECO:0000259" key="9">
    <source>
        <dbReference type="PROSITE" id="PS50893"/>
    </source>
</evidence>
<evidence type="ECO:0000256" key="3">
    <source>
        <dbReference type="ARBA" id="ARBA00022496"/>
    </source>
</evidence>
<keyword evidence="4" id="KW-0547">Nucleotide-binding</keyword>
<evidence type="ECO:0000256" key="1">
    <source>
        <dbReference type="ARBA" id="ARBA00022448"/>
    </source>
</evidence>
<dbReference type="InterPro" id="IPR027417">
    <property type="entry name" value="P-loop_NTPase"/>
</dbReference>
<dbReference type="Pfam" id="PF00005">
    <property type="entry name" value="ABC_tran"/>
    <property type="match status" value="1"/>
</dbReference>
<dbReference type="SMART" id="SM00382">
    <property type="entry name" value="AAA"/>
    <property type="match status" value="1"/>
</dbReference>
<dbReference type="InterPro" id="IPR003593">
    <property type="entry name" value="AAA+_ATPase"/>
</dbReference>
<dbReference type="InterPro" id="IPR008995">
    <property type="entry name" value="Mo/tungstate-bd_C_term_dom"/>
</dbReference>
<keyword evidence="8" id="KW-0472">Membrane</keyword>
<dbReference type="CDD" id="cd03259">
    <property type="entry name" value="ABC_Carb_Solutes_like"/>
    <property type="match status" value="1"/>
</dbReference>
<reference evidence="10 11" key="1">
    <citation type="submission" date="2023-11" db="EMBL/GenBank/DDBJ databases">
        <authorList>
            <person name="Val-Calvo J."/>
            <person name="Scortti M."/>
            <person name="Vazquez-Boland J."/>
        </authorList>
    </citation>
    <scope>NUCLEOTIDE SEQUENCE [LARGE SCALE GENOMIC DNA]</scope>
    <source>
        <strain evidence="10 11">DSM 46662</strain>
    </source>
</reference>
<dbReference type="RefSeq" id="WP_348606230.1">
    <property type="nucleotide sequence ID" value="NZ_CP157276.1"/>
</dbReference>
<dbReference type="SUPFAM" id="SSF52540">
    <property type="entry name" value="P-loop containing nucleoside triphosphate hydrolases"/>
    <property type="match status" value="1"/>
</dbReference>
<dbReference type="PROSITE" id="PS50893">
    <property type="entry name" value="ABC_TRANSPORTER_2"/>
    <property type="match status" value="1"/>
</dbReference>
<proteinExistence type="predicted"/>
<evidence type="ECO:0000256" key="7">
    <source>
        <dbReference type="ARBA" id="ARBA00023065"/>
    </source>
</evidence>
<gene>
    <name evidence="10" type="ORF">ABEU19_002608</name>
</gene>
<keyword evidence="11" id="KW-1185">Reference proteome</keyword>
<accession>A0ABW9FV57</accession>
<dbReference type="InterPro" id="IPR015853">
    <property type="entry name" value="ABC_transpr_FbpC"/>
</dbReference>
<keyword evidence="7" id="KW-0406">Ion transport</keyword>
<dbReference type="PANTHER" id="PTHR42781">
    <property type="entry name" value="SPERMIDINE/PUTRESCINE IMPORT ATP-BINDING PROTEIN POTA"/>
    <property type="match status" value="1"/>
</dbReference>
<evidence type="ECO:0000256" key="4">
    <source>
        <dbReference type="ARBA" id="ARBA00022741"/>
    </source>
</evidence>
<name>A0ABW9FV57_9NOCA</name>
<evidence type="ECO:0000256" key="6">
    <source>
        <dbReference type="ARBA" id="ARBA00023004"/>
    </source>
</evidence>
<dbReference type="InterPro" id="IPR003439">
    <property type="entry name" value="ABC_transporter-like_ATP-bd"/>
</dbReference>
<dbReference type="InterPro" id="IPR017871">
    <property type="entry name" value="ABC_transporter-like_CS"/>
</dbReference>
<dbReference type="Gene3D" id="3.40.50.300">
    <property type="entry name" value="P-loop containing nucleotide triphosphate hydrolases"/>
    <property type="match status" value="1"/>
</dbReference>
<dbReference type="GO" id="GO:0005524">
    <property type="term" value="F:ATP binding"/>
    <property type="evidence" value="ECO:0007669"/>
    <property type="project" value="UniProtKB-KW"/>
</dbReference>
<evidence type="ECO:0000313" key="11">
    <source>
        <dbReference type="Proteomes" id="UP001629744"/>
    </source>
</evidence>
<keyword evidence="6" id="KW-0408">Iron</keyword>
<dbReference type="InterPro" id="IPR050093">
    <property type="entry name" value="ABC_SmlMolc_Importer"/>
</dbReference>